<feature type="transmembrane region" description="Helical" evidence="4">
    <location>
        <begin position="986"/>
        <end position="1002"/>
    </location>
</feature>
<dbReference type="InterPro" id="IPR009030">
    <property type="entry name" value="Growth_fac_rcpt_cys_sf"/>
</dbReference>
<dbReference type="Pfam" id="PF13458">
    <property type="entry name" value="Peripla_BP_6"/>
    <property type="match status" value="1"/>
</dbReference>
<keyword evidence="1 5" id="KW-0732">Signal</keyword>
<reference evidence="9 10" key="2">
    <citation type="submission" date="2024-05" db="EMBL/GenBank/DDBJ databases">
        <authorList>
            <person name="Chen Y."/>
            <person name="Shah S."/>
            <person name="Dougan E. K."/>
            <person name="Thang M."/>
            <person name="Chan C."/>
        </authorList>
    </citation>
    <scope>NUCLEOTIDE SEQUENCE [LARGE SCALE GENOMIC DNA]</scope>
</reference>
<feature type="compositionally biased region" description="Acidic residues" evidence="3">
    <location>
        <begin position="1285"/>
        <end position="1300"/>
    </location>
</feature>
<evidence type="ECO:0000259" key="6">
    <source>
        <dbReference type="Pfam" id="PF13458"/>
    </source>
</evidence>
<evidence type="ECO:0000256" key="4">
    <source>
        <dbReference type="SAM" id="Phobius"/>
    </source>
</evidence>
<feature type="coiled-coil region" evidence="2">
    <location>
        <begin position="1355"/>
        <end position="1382"/>
    </location>
</feature>
<feature type="transmembrane region" description="Helical" evidence="4">
    <location>
        <begin position="591"/>
        <end position="611"/>
    </location>
</feature>
<dbReference type="EMBL" id="CAMXCT020002223">
    <property type="protein sequence ID" value="CAL1149928.1"/>
    <property type="molecule type" value="Genomic_DNA"/>
</dbReference>
<feature type="region of interest" description="Disordered" evidence="3">
    <location>
        <begin position="1277"/>
        <end position="1313"/>
    </location>
</feature>
<feature type="region of interest" description="Disordered" evidence="3">
    <location>
        <begin position="753"/>
        <end position="814"/>
    </location>
</feature>
<dbReference type="Proteomes" id="UP001152797">
    <property type="component" value="Unassembled WGS sequence"/>
</dbReference>
<keyword evidence="4" id="KW-0812">Transmembrane</keyword>
<feature type="compositionally biased region" description="Low complexity" evidence="3">
    <location>
        <begin position="1482"/>
        <end position="1497"/>
    </location>
</feature>
<evidence type="ECO:0000256" key="1">
    <source>
        <dbReference type="ARBA" id="ARBA00022729"/>
    </source>
</evidence>
<name>A0A9P1CSJ3_9DINO</name>
<feature type="compositionally biased region" description="Polar residues" evidence="3">
    <location>
        <begin position="727"/>
        <end position="737"/>
    </location>
</feature>
<feature type="transmembrane region" description="Helical" evidence="4">
    <location>
        <begin position="876"/>
        <end position="899"/>
    </location>
</feature>
<keyword evidence="4" id="KW-1133">Transmembrane helix</keyword>
<dbReference type="OrthoDB" id="441049at2759"/>
<feature type="transmembrane region" description="Helical" evidence="4">
    <location>
        <begin position="938"/>
        <end position="966"/>
    </location>
</feature>
<gene>
    <name evidence="8" type="ORF">C1SCF055_LOCUS23020</name>
</gene>
<feature type="region of interest" description="Disordered" evidence="3">
    <location>
        <begin position="1473"/>
        <end position="1583"/>
    </location>
</feature>
<dbReference type="Pfam" id="PF24633">
    <property type="entry name" value="DUF7630"/>
    <property type="match status" value="1"/>
</dbReference>
<dbReference type="Gene3D" id="3.40.50.2300">
    <property type="match status" value="2"/>
</dbReference>
<feature type="transmembrane region" description="Helical" evidence="4">
    <location>
        <begin position="668"/>
        <end position="688"/>
    </location>
</feature>
<feature type="chain" id="PRO_5043270753" evidence="5">
    <location>
        <begin position="20"/>
        <end position="1583"/>
    </location>
</feature>
<feature type="region of interest" description="Disordered" evidence="3">
    <location>
        <begin position="727"/>
        <end position="746"/>
    </location>
</feature>
<dbReference type="EMBL" id="CAMXCT010002223">
    <property type="protein sequence ID" value="CAI3996553.1"/>
    <property type="molecule type" value="Genomic_DNA"/>
</dbReference>
<dbReference type="InterPro" id="IPR028081">
    <property type="entry name" value="Leu-bd"/>
</dbReference>
<feature type="signal peptide" evidence="5">
    <location>
        <begin position="1"/>
        <end position="19"/>
    </location>
</feature>
<feature type="transmembrane region" description="Helical" evidence="4">
    <location>
        <begin position="1023"/>
        <end position="1046"/>
    </location>
</feature>
<sequence length="1583" mass="175412">MRTWLCLLLVPCLQPDGLGASGIYIRLGGTLPAIPSAAERASLQGLQLLATKLQQYTPFYGPSQLPLRLRLQIEDDGGDRQRAADIYSRMIESKEVDFLIGLQSSDMQEVAAEAANSRSILTLLTRGIGIGGIGMSSETTQSQHGPWTFTPDVQVQDIMAGSIELAGSQSTPAQSMATIWDAGSSFAEEVCAGATLHARRIGMTVLDATGIADQAMMPHMRELKGMGPDLLVGCGNLRSAEQILISASSLSFVPLGLILTAVSSRDAVRSVGAHLANYVMSPLVWEPSVSVKCPIFGSAWDFAAAYREEFNEEALPESAAAAAGAIALLSAIQAVRSLEQSEVRQALLSRSVQTCYGLLSFDNNGTRTNARTLTQQVQPLDKDQATMDRWISADIVTLDSEGGQETLSGWPLPTWVQKEIDVYPCVPGEAVVLDNGGNATTCKKCPPGRYRTPRSVECEDCQPGTYGNTAGMSQCDLCPFGADCPGNSELFAKPGFYRLPAASQSGTFVECTPPELCLGKNECKEAHQGILCQHCGPGYSLPLWGLKREFCRECPSHRVAASSIALTVFLYVLYIWLIVKGTRSASQSVRAIHSVILKIGVNYLQFAGTAFEATEFKVMVATICGESGAYLMPFIAVPERLQYPFSALISLDCILPSGSSIRPYQVEIAVGLVLMPAAFFIMTLFAAIRKDCIGVLAPWLRKKWAVYRARQRARILERGVAEENTPQDLNILRSPTGNPGALTMSPSSGISPTLFKDASPPVSPQRRGGDFTPVSPQRRGGDFTPMSAYGLGSPWNRNRSEEDSPGSPTPRRAPHTKVFVNNVATRFVNSVIVMSFILHPVVVRILVVGFECEELDVLRHRRDFSVECKSDNHMPWLALSTAGLIVFGLGVPVSLFIALCRVRKSLYRPEIRKRYGFLYNGFELKYYYFESVYMFRKVMILLFFTAPTMYVRMVLMLFTSFGFILLHVNSGPFDNRSYMCLDRLEALSLMALTVTVSARLIFDIRQELSGEFFEEIVNHWIMDILLVAGPMLTHLSFIGFAIWGLFRNTVLKHLLLKVEIWPERMSSIQKCLLGLEKHKRKAFFDEDEEGFWLDTGNLSKQEKDYLFVAMCDTLHRYMDTDHRIHPGDMAAAVKEALVRCRSARRKRAVRLEQLDREFREQKAMGRNSCLSRIIRWQKVLSVSLYGADRQSELQERESSCLENLFACLGRKDRRPRRVRGLPKKALHMEMEKTQEFLPEEFFDALIPVWQEITEGQGPHLSPRECHYWPETTLSQRPRRVRLQGVEDDGEEDDQDEDVERGEEGRTMHGSSLRLEALLGREQPPADREASGPLESFLLRAHSGCRIDLPTLITAHDELLAENLELRKQNEALQTQVAGMRNRSPKKLPHNLVSPSSRAQVAQLYSEHEEIQEDGIPTAPSSWREVDPGSPSIVNVAAAAFAAVKNALSNPNTPSRPGRSASVVETLEEGVVVQSTSPTHLFSRPTSRAPSQRSSPQRKTQGRLLLPIPSAAERAQPWSQGNSPSKSPGSASPWRNAMRPVRNKEWSDAQGSRNPMPQHAPQHVPFEFSGAVRPTDPGAWPQVE</sequence>
<keyword evidence="2" id="KW-0175">Coiled coil</keyword>
<evidence type="ECO:0000313" key="9">
    <source>
        <dbReference type="EMBL" id="CAL4783865.1"/>
    </source>
</evidence>
<feature type="transmembrane region" description="Helical" evidence="4">
    <location>
        <begin position="559"/>
        <end position="579"/>
    </location>
</feature>
<dbReference type="PANTHER" id="PTHR11319">
    <property type="entry name" value="G PROTEIN-COUPLED RECEPTOR-RELATED"/>
    <property type="match status" value="1"/>
</dbReference>
<dbReference type="InterPro" id="IPR056047">
    <property type="entry name" value="CRMPA-like_DUF7630"/>
</dbReference>
<dbReference type="SUPFAM" id="SSF57184">
    <property type="entry name" value="Growth factor receptor domain"/>
    <property type="match status" value="1"/>
</dbReference>
<evidence type="ECO:0000256" key="5">
    <source>
        <dbReference type="SAM" id="SignalP"/>
    </source>
</evidence>
<accession>A0A9P1CSJ3</accession>
<keyword evidence="10" id="KW-1185">Reference proteome</keyword>
<feature type="domain" description="Leucine-binding protein" evidence="6">
    <location>
        <begin position="69"/>
        <end position="377"/>
    </location>
</feature>
<proteinExistence type="predicted"/>
<feature type="domain" description="DUF7630" evidence="7">
    <location>
        <begin position="508"/>
        <end position="554"/>
    </location>
</feature>
<evidence type="ECO:0000313" key="10">
    <source>
        <dbReference type="Proteomes" id="UP001152797"/>
    </source>
</evidence>
<dbReference type="InterPro" id="IPR028082">
    <property type="entry name" value="Peripla_BP_I"/>
</dbReference>
<feature type="transmembrane region" description="Helical" evidence="4">
    <location>
        <begin position="827"/>
        <end position="850"/>
    </location>
</feature>
<reference evidence="8" key="1">
    <citation type="submission" date="2022-10" db="EMBL/GenBank/DDBJ databases">
        <authorList>
            <person name="Chen Y."/>
            <person name="Dougan E. K."/>
            <person name="Chan C."/>
            <person name="Rhodes N."/>
            <person name="Thang M."/>
        </authorList>
    </citation>
    <scope>NUCLEOTIDE SEQUENCE</scope>
</reference>
<protein>
    <submittedName>
        <fullName evidence="9">Metal transporter nramp1-like</fullName>
    </submittedName>
</protein>
<dbReference type="EMBL" id="CAMXCT030002223">
    <property type="protein sequence ID" value="CAL4783865.1"/>
    <property type="molecule type" value="Genomic_DNA"/>
</dbReference>
<evidence type="ECO:0000256" key="3">
    <source>
        <dbReference type="SAM" id="MobiDB-lite"/>
    </source>
</evidence>
<evidence type="ECO:0000259" key="7">
    <source>
        <dbReference type="Pfam" id="PF24633"/>
    </source>
</evidence>
<evidence type="ECO:0000256" key="2">
    <source>
        <dbReference type="SAM" id="Coils"/>
    </source>
</evidence>
<dbReference type="Gene3D" id="2.10.50.10">
    <property type="entry name" value="Tumor Necrosis Factor Receptor, subunit A, domain 2"/>
    <property type="match status" value="1"/>
</dbReference>
<comment type="caution">
    <text evidence="8">The sequence shown here is derived from an EMBL/GenBank/DDBJ whole genome shotgun (WGS) entry which is preliminary data.</text>
</comment>
<organism evidence="8">
    <name type="scientific">Cladocopium goreaui</name>
    <dbReference type="NCBI Taxonomy" id="2562237"/>
    <lineage>
        <taxon>Eukaryota</taxon>
        <taxon>Sar</taxon>
        <taxon>Alveolata</taxon>
        <taxon>Dinophyceae</taxon>
        <taxon>Suessiales</taxon>
        <taxon>Symbiodiniaceae</taxon>
        <taxon>Cladocopium</taxon>
    </lineage>
</organism>
<dbReference type="SUPFAM" id="SSF53822">
    <property type="entry name" value="Periplasmic binding protein-like I"/>
    <property type="match status" value="1"/>
</dbReference>
<feature type="compositionally biased region" description="Polar residues" evidence="3">
    <location>
        <begin position="1516"/>
        <end position="1529"/>
    </location>
</feature>
<evidence type="ECO:0000313" key="8">
    <source>
        <dbReference type="EMBL" id="CAI3996553.1"/>
    </source>
</evidence>
<keyword evidence="4" id="KW-0472">Membrane</keyword>
<dbReference type="CDD" id="cd00185">
    <property type="entry name" value="TNFRSF"/>
    <property type="match status" value="1"/>
</dbReference>
<dbReference type="PANTHER" id="PTHR11319:SF35">
    <property type="entry name" value="OUTER MEMBRANE PROTEIN PMPC-RELATED"/>
    <property type="match status" value="1"/>
</dbReference>